<reference evidence="3" key="1">
    <citation type="submission" date="2023-11" db="EMBL/GenBank/DDBJ databases">
        <title>Genome Sequence of Bacillus pseudomycoides stain BUPM19.</title>
        <authorList>
            <person name="Farhat A."/>
        </authorList>
    </citation>
    <scope>NUCLEOTIDE SEQUENCE [LARGE SCALE GENOMIC DNA]</scope>
    <source>
        <strain evidence="3">BUPM19</strain>
    </source>
</reference>
<dbReference type="Pfam" id="PF00583">
    <property type="entry name" value="Acetyltransf_1"/>
    <property type="match status" value="1"/>
</dbReference>
<name>A0ABU5K1D9_9BACI</name>
<dbReference type="RefSeq" id="WP_374218978.1">
    <property type="nucleotide sequence ID" value="NZ_JAXOVW010000069.1"/>
</dbReference>
<sequence>MDIKIRKAIEDDIESIAKVHVASWKVTYKGIIPDEILNNITHESREKQWRKIFKQGASDQYRYVAETLEGKIIGFIDGGPERSGKYNCDGEVYAIYLLQEYQRYKVGQRLFQSLVSKFIKNDVRSILVWVISNNPSKGFYEKFSPERVDTKFLERLNVQETAYCWRDMDNLYRLISN</sequence>
<dbReference type="InterPro" id="IPR000182">
    <property type="entry name" value="GNAT_dom"/>
</dbReference>
<dbReference type="CDD" id="cd04301">
    <property type="entry name" value="NAT_SF"/>
    <property type="match status" value="1"/>
</dbReference>
<keyword evidence="2" id="KW-0808">Transferase</keyword>
<keyword evidence="2" id="KW-0012">Acyltransferase</keyword>
<dbReference type="SUPFAM" id="SSF55729">
    <property type="entry name" value="Acyl-CoA N-acyltransferases (Nat)"/>
    <property type="match status" value="1"/>
</dbReference>
<dbReference type="GO" id="GO:0016746">
    <property type="term" value="F:acyltransferase activity"/>
    <property type="evidence" value="ECO:0007669"/>
    <property type="project" value="UniProtKB-KW"/>
</dbReference>
<dbReference type="EMBL" id="JAXOVW010000069">
    <property type="protein sequence ID" value="MDZ5609542.1"/>
    <property type="molecule type" value="Genomic_DNA"/>
</dbReference>
<proteinExistence type="predicted"/>
<dbReference type="EC" id="2.3.1.-" evidence="2"/>
<evidence type="ECO:0000313" key="2">
    <source>
        <dbReference type="EMBL" id="MDZ5609542.1"/>
    </source>
</evidence>
<keyword evidence="3" id="KW-1185">Reference proteome</keyword>
<dbReference type="Proteomes" id="UP001291930">
    <property type="component" value="Unassembled WGS sequence"/>
</dbReference>
<accession>A0ABU5K1D9</accession>
<dbReference type="PROSITE" id="PS51186">
    <property type="entry name" value="GNAT"/>
    <property type="match status" value="1"/>
</dbReference>
<protein>
    <submittedName>
        <fullName evidence="2">GNAT family N-acetyltransferase</fullName>
        <ecNumber evidence="2">2.3.1.-</ecNumber>
    </submittedName>
</protein>
<gene>
    <name evidence="2" type="ORF">U2I54_21365</name>
</gene>
<dbReference type="Gene3D" id="3.40.630.30">
    <property type="match status" value="1"/>
</dbReference>
<comment type="caution">
    <text evidence="2">The sequence shown here is derived from an EMBL/GenBank/DDBJ whole genome shotgun (WGS) entry which is preliminary data.</text>
</comment>
<evidence type="ECO:0000313" key="3">
    <source>
        <dbReference type="Proteomes" id="UP001291930"/>
    </source>
</evidence>
<evidence type="ECO:0000259" key="1">
    <source>
        <dbReference type="PROSITE" id="PS51186"/>
    </source>
</evidence>
<dbReference type="InterPro" id="IPR016181">
    <property type="entry name" value="Acyl_CoA_acyltransferase"/>
</dbReference>
<feature type="domain" description="N-acetyltransferase" evidence="1">
    <location>
        <begin position="3"/>
        <end position="170"/>
    </location>
</feature>
<organism evidence="2 3">
    <name type="scientific">Bacillus bingmayongensis</name>
    <dbReference type="NCBI Taxonomy" id="1150157"/>
    <lineage>
        <taxon>Bacteria</taxon>
        <taxon>Bacillati</taxon>
        <taxon>Bacillota</taxon>
        <taxon>Bacilli</taxon>
        <taxon>Bacillales</taxon>
        <taxon>Bacillaceae</taxon>
        <taxon>Bacillus</taxon>
    </lineage>
</organism>